<gene>
    <name evidence="2" type="ORF">PPRIM_AZ9-3.1.T1490030</name>
</gene>
<dbReference type="OMA" id="LIQFICV"/>
<name>A0A8S1Q8T8_PARPR</name>
<feature type="coiled-coil region" evidence="1">
    <location>
        <begin position="312"/>
        <end position="353"/>
    </location>
</feature>
<evidence type="ECO:0000313" key="2">
    <source>
        <dbReference type="EMBL" id="CAD8111773.1"/>
    </source>
</evidence>
<keyword evidence="1" id="KW-0175">Coiled coil</keyword>
<sequence>MNQQEAIEVYMAKQGKAVQSYLITLVDGTGSMGNEYEPAIKAHQDVFSDLGNKKMDYQWEQDLYSFLPFRCAGSGNISKTFNVIFQKLLNEAYPKNITFLFVSDGREHFDMDEISAKIEEMKTKYLIQFICVAVGDAFPGQISNQLRDKIHNQNESCPAVFKVERKCQSSDVLYKEFSKIFTEVKGLLNVQEKHFEVNQPVYQTLVQEQPTKNVAPNEPFFRRVDEKAEPIVIEDEVVKPTDKPSDIAKLITNSVEKELILTASDPQHNYKEGFSKISDLGQKILDQAKFDNDLNEDIKKIASSQILLATNIADGNLELKKNEKEMTDLQKDIRNFDKVIEFVEKNAQEIEQKDITGEKAKKRMQKQLNSTIFGCFVRSKTTKKELDLIESIWAITIEGLNNYKKVIENDPQSNLNKLLVEFKELLDKQLQKIFEQQQVTELLDKHIQILKELNDTLKDIHQLIQKKDKVKANEVLQFIKLRAKPISENNINQTGAIFDQTDEFSFLPKSIQTILRDDEDELEKIVIIIFDDNDSMINESQSAKSNYLKIFSRLPQNQRIAICWKNGQFSFLENNGQSFDTLFKLLETQQAAYDLKNKCIHLCLVSDGKTEYNQLHKAIKEVKQKQYLIKLIYITVGSYLKNYLEDVILSKFRNREVKGKPLIKVIPRSITNKFETQEQSLKKSTTVPKLDEQFIKVYDDILDLILKEKNPAIKQNQF</sequence>
<dbReference type="AlphaFoldDB" id="A0A8S1Q8T8"/>
<protein>
    <recommendedName>
        <fullName evidence="4">VWFA domain-containing protein</fullName>
    </recommendedName>
</protein>
<evidence type="ECO:0000256" key="1">
    <source>
        <dbReference type="SAM" id="Coils"/>
    </source>
</evidence>
<accession>A0A8S1Q8T8</accession>
<reference evidence="2" key="1">
    <citation type="submission" date="2021-01" db="EMBL/GenBank/DDBJ databases">
        <authorList>
            <consortium name="Genoscope - CEA"/>
            <person name="William W."/>
        </authorList>
    </citation>
    <scope>NUCLEOTIDE SEQUENCE</scope>
</reference>
<keyword evidence="3" id="KW-1185">Reference proteome</keyword>
<organism evidence="2 3">
    <name type="scientific">Paramecium primaurelia</name>
    <dbReference type="NCBI Taxonomy" id="5886"/>
    <lineage>
        <taxon>Eukaryota</taxon>
        <taxon>Sar</taxon>
        <taxon>Alveolata</taxon>
        <taxon>Ciliophora</taxon>
        <taxon>Intramacronucleata</taxon>
        <taxon>Oligohymenophorea</taxon>
        <taxon>Peniculida</taxon>
        <taxon>Parameciidae</taxon>
        <taxon>Paramecium</taxon>
    </lineage>
</organism>
<evidence type="ECO:0000313" key="3">
    <source>
        <dbReference type="Proteomes" id="UP000688137"/>
    </source>
</evidence>
<proteinExistence type="predicted"/>
<evidence type="ECO:0008006" key="4">
    <source>
        <dbReference type="Google" id="ProtNLM"/>
    </source>
</evidence>
<dbReference type="Proteomes" id="UP000688137">
    <property type="component" value="Unassembled WGS sequence"/>
</dbReference>
<dbReference type="EMBL" id="CAJJDM010000153">
    <property type="protein sequence ID" value="CAD8111773.1"/>
    <property type="molecule type" value="Genomic_DNA"/>
</dbReference>
<comment type="caution">
    <text evidence="2">The sequence shown here is derived from an EMBL/GenBank/DDBJ whole genome shotgun (WGS) entry which is preliminary data.</text>
</comment>